<keyword evidence="2" id="KW-1133">Transmembrane helix</keyword>
<name>A0ABV9HU22_9FLAO</name>
<evidence type="ECO:0000256" key="1">
    <source>
        <dbReference type="SAM" id="Coils"/>
    </source>
</evidence>
<proteinExistence type="predicted"/>
<evidence type="ECO:0000256" key="2">
    <source>
        <dbReference type="SAM" id="Phobius"/>
    </source>
</evidence>
<evidence type="ECO:0000313" key="4">
    <source>
        <dbReference type="Proteomes" id="UP001596043"/>
    </source>
</evidence>
<dbReference type="EMBL" id="JBHSFV010000002">
    <property type="protein sequence ID" value="MFC4633489.1"/>
    <property type="molecule type" value="Genomic_DNA"/>
</dbReference>
<gene>
    <name evidence="3" type="ORF">ACFO3O_06200</name>
</gene>
<keyword evidence="4" id="KW-1185">Reference proteome</keyword>
<comment type="caution">
    <text evidence="3">The sequence shown here is derived from an EMBL/GenBank/DDBJ whole genome shotgun (WGS) entry which is preliminary data.</text>
</comment>
<dbReference type="Proteomes" id="UP001596043">
    <property type="component" value="Unassembled WGS sequence"/>
</dbReference>
<accession>A0ABV9HU22</accession>
<organism evidence="3 4">
    <name type="scientific">Dokdonia ponticola</name>
    <dbReference type="NCBI Taxonomy" id="2041041"/>
    <lineage>
        <taxon>Bacteria</taxon>
        <taxon>Pseudomonadati</taxon>
        <taxon>Bacteroidota</taxon>
        <taxon>Flavobacteriia</taxon>
        <taxon>Flavobacteriales</taxon>
        <taxon>Flavobacteriaceae</taxon>
        <taxon>Dokdonia</taxon>
    </lineage>
</organism>
<feature type="transmembrane region" description="Helical" evidence="2">
    <location>
        <begin position="112"/>
        <end position="133"/>
    </location>
</feature>
<feature type="transmembrane region" description="Helical" evidence="2">
    <location>
        <begin position="81"/>
        <end position="106"/>
    </location>
</feature>
<evidence type="ECO:0000313" key="3">
    <source>
        <dbReference type="EMBL" id="MFC4633489.1"/>
    </source>
</evidence>
<reference evidence="4" key="1">
    <citation type="journal article" date="2019" name="Int. J. Syst. Evol. Microbiol.">
        <title>The Global Catalogue of Microorganisms (GCM) 10K type strain sequencing project: providing services to taxonomists for standard genome sequencing and annotation.</title>
        <authorList>
            <consortium name="The Broad Institute Genomics Platform"/>
            <consortium name="The Broad Institute Genome Sequencing Center for Infectious Disease"/>
            <person name="Wu L."/>
            <person name="Ma J."/>
        </authorList>
    </citation>
    <scope>NUCLEOTIDE SEQUENCE [LARGE SCALE GENOMIC DNA]</scope>
    <source>
        <strain evidence="4">YJ-61-S</strain>
    </source>
</reference>
<feature type="transmembrane region" description="Helical" evidence="2">
    <location>
        <begin position="48"/>
        <end position="69"/>
    </location>
</feature>
<sequence length="245" mass="28756">MIRFIIGVCCILITFPLNHFDYLIPEFSEITVFGNTYKIVEGLTSEDIIWTLIQKLNIFLLCVAFLLLMPLSKEHFKHSKLIIKSAIIIIITLNTYQGLVLLYRYVNGFDDGMFTITFIILLLIIAAIFFSFYKLQQYLVKKKNERNKKFILEIQKLKQEIQQRVETLKDKDSKLSQIQSKVDTIQDTNIFITEKIEALECLPLFIKETDDMETWTRLAHRRAMMIYGQLDKQLKDLEEAKTIAL</sequence>
<keyword evidence="2" id="KW-0812">Transmembrane</keyword>
<feature type="coiled-coil region" evidence="1">
    <location>
        <begin position="140"/>
        <end position="174"/>
    </location>
</feature>
<protein>
    <submittedName>
        <fullName evidence="3">Uncharacterized protein</fullName>
    </submittedName>
</protein>
<dbReference type="RefSeq" id="WP_379977695.1">
    <property type="nucleotide sequence ID" value="NZ_JBHSFV010000002.1"/>
</dbReference>
<keyword evidence="2" id="KW-0472">Membrane</keyword>
<keyword evidence="1" id="KW-0175">Coiled coil</keyword>